<dbReference type="PANTHER" id="PTHR32309">
    <property type="entry name" value="TYROSINE-PROTEIN KINASE"/>
    <property type="match status" value="1"/>
</dbReference>
<evidence type="ECO:0000313" key="5">
    <source>
        <dbReference type="EMBL" id="SDW99926.1"/>
    </source>
</evidence>
<name>A0A1H2Y469_9RHOB</name>
<evidence type="ECO:0000256" key="1">
    <source>
        <dbReference type="ARBA" id="ARBA00022741"/>
    </source>
</evidence>
<dbReference type="GO" id="GO:0005886">
    <property type="term" value="C:plasma membrane"/>
    <property type="evidence" value="ECO:0007669"/>
    <property type="project" value="TreeGrafter"/>
</dbReference>
<proteinExistence type="predicted"/>
<dbReference type="InterPro" id="IPR050445">
    <property type="entry name" value="Bact_polysacc_biosynth/exp"/>
</dbReference>
<dbReference type="PANTHER" id="PTHR32309:SF13">
    <property type="entry name" value="FERRIC ENTEROBACTIN TRANSPORT PROTEIN FEPE"/>
    <property type="match status" value="1"/>
</dbReference>
<evidence type="ECO:0000313" key="6">
    <source>
        <dbReference type="Proteomes" id="UP000183400"/>
    </source>
</evidence>
<dbReference type="GO" id="GO:0004713">
    <property type="term" value="F:protein tyrosine kinase activity"/>
    <property type="evidence" value="ECO:0007669"/>
    <property type="project" value="TreeGrafter"/>
</dbReference>
<keyword evidence="6" id="KW-1185">Reference proteome</keyword>
<dbReference type="OrthoDB" id="9775724at2"/>
<accession>A0A1H2Y469</accession>
<dbReference type="Gene3D" id="3.40.50.300">
    <property type="entry name" value="P-loop containing nucleotide triphosphate hydrolases"/>
    <property type="match status" value="1"/>
</dbReference>
<evidence type="ECO:0000259" key="4">
    <source>
        <dbReference type="Pfam" id="PF01656"/>
    </source>
</evidence>
<gene>
    <name evidence="5" type="ORF">SAMN05444358_102156</name>
</gene>
<sequence length="282" mass="31764">MERIQAAIQKARESRQDQDEPEKAKGGTSPALAFEHDQQDQILPHSSADQLWAELTKIQLDPRQLHRARIIADQAGEDAASFDVLRTRMIHQMQSNNWRRVAITSPGSACGKTTLCLNLAFSFARQRDIKTMVIDLDMRRPSIDKLLNPTGQRSFANALERESAPEEHMLCFERKLAFATNSMPAKNPAELLQDKGSAHVIDRLEERYKPDVMLFDTTPMLACDDTYAFLDQIDCVLLVAAADSTTAEELEKCESEISARTNLMGVVLNKCRYLNKADSYGY</sequence>
<dbReference type="STRING" id="985054.SAMN05444358_102156"/>
<keyword evidence="2" id="KW-0067">ATP-binding</keyword>
<feature type="region of interest" description="Disordered" evidence="3">
    <location>
        <begin position="1"/>
        <end position="31"/>
    </location>
</feature>
<dbReference type="Proteomes" id="UP000183400">
    <property type="component" value="Unassembled WGS sequence"/>
</dbReference>
<dbReference type="SUPFAM" id="SSF52540">
    <property type="entry name" value="P-loop containing nucleoside triphosphate hydrolases"/>
    <property type="match status" value="1"/>
</dbReference>
<feature type="compositionally biased region" description="Basic and acidic residues" evidence="3">
    <location>
        <begin position="10"/>
        <end position="25"/>
    </location>
</feature>
<dbReference type="InterPro" id="IPR027417">
    <property type="entry name" value="P-loop_NTPase"/>
</dbReference>
<keyword evidence="1" id="KW-0547">Nucleotide-binding</keyword>
<dbReference type="InterPro" id="IPR005702">
    <property type="entry name" value="Wzc-like_C"/>
</dbReference>
<organism evidence="5 6">
    <name type="scientific">Ruegeria halocynthiae</name>
    <dbReference type="NCBI Taxonomy" id="985054"/>
    <lineage>
        <taxon>Bacteria</taxon>
        <taxon>Pseudomonadati</taxon>
        <taxon>Pseudomonadota</taxon>
        <taxon>Alphaproteobacteria</taxon>
        <taxon>Rhodobacterales</taxon>
        <taxon>Roseobacteraceae</taxon>
        <taxon>Ruegeria</taxon>
    </lineage>
</organism>
<reference evidence="6" key="1">
    <citation type="submission" date="2016-10" db="EMBL/GenBank/DDBJ databases">
        <authorList>
            <person name="Varghese N."/>
            <person name="Submissions S."/>
        </authorList>
    </citation>
    <scope>NUCLEOTIDE SEQUENCE [LARGE SCALE GENOMIC DNA]</scope>
    <source>
        <strain evidence="6">DSM 27839</strain>
    </source>
</reference>
<feature type="domain" description="CobQ/CobB/MinD/ParA nucleotide binding" evidence="4">
    <location>
        <begin position="101"/>
        <end position="272"/>
    </location>
</feature>
<dbReference type="EMBL" id="FNNP01000002">
    <property type="protein sequence ID" value="SDW99926.1"/>
    <property type="molecule type" value="Genomic_DNA"/>
</dbReference>
<dbReference type="CDD" id="cd05387">
    <property type="entry name" value="BY-kinase"/>
    <property type="match status" value="1"/>
</dbReference>
<dbReference type="RefSeq" id="WP_074736682.1">
    <property type="nucleotide sequence ID" value="NZ_FNNP01000002.1"/>
</dbReference>
<dbReference type="InterPro" id="IPR002586">
    <property type="entry name" value="CobQ/CobB/MinD/ParA_Nub-bd_dom"/>
</dbReference>
<dbReference type="AlphaFoldDB" id="A0A1H2Y469"/>
<dbReference type="Pfam" id="PF01656">
    <property type="entry name" value="CbiA"/>
    <property type="match status" value="1"/>
</dbReference>
<evidence type="ECO:0000256" key="3">
    <source>
        <dbReference type="SAM" id="MobiDB-lite"/>
    </source>
</evidence>
<protein>
    <submittedName>
        <fullName evidence="5">Capsular exopolysaccharide family</fullName>
    </submittedName>
</protein>
<evidence type="ECO:0000256" key="2">
    <source>
        <dbReference type="ARBA" id="ARBA00022840"/>
    </source>
</evidence>